<dbReference type="STRING" id="307972.A0A2G8KME9"/>
<keyword evidence="5" id="KW-0966">Cell projection</keyword>
<dbReference type="OrthoDB" id="2123594at2759"/>
<evidence type="ECO:0000313" key="10">
    <source>
        <dbReference type="Proteomes" id="UP000230750"/>
    </source>
</evidence>
<evidence type="ECO:0000313" key="9">
    <source>
        <dbReference type="EMBL" id="PIK49192.1"/>
    </source>
</evidence>
<comment type="subcellular location">
    <subcellularLocation>
        <location evidence="1">Cell projection</location>
        <location evidence="1">Cilium</location>
    </subcellularLocation>
    <subcellularLocation>
        <location evidence="2">Cytoplasm</location>
        <location evidence="2">Cytoskeleton</location>
    </subcellularLocation>
</comment>
<accession>A0A2G8KME9</accession>
<comment type="caution">
    <text evidence="9">The sequence shown here is derived from an EMBL/GenBank/DDBJ whole genome shotgun (WGS) entry which is preliminary data.</text>
</comment>
<evidence type="ECO:0000256" key="7">
    <source>
        <dbReference type="SAM" id="MobiDB-lite"/>
    </source>
</evidence>
<dbReference type="GO" id="GO:0001669">
    <property type="term" value="C:acrosomal vesicle"/>
    <property type="evidence" value="ECO:0007669"/>
    <property type="project" value="TreeGrafter"/>
</dbReference>
<keyword evidence="10" id="KW-1185">Reference proteome</keyword>
<evidence type="ECO:0000256" key="4">
    <source>
        <dbReference type="ARBA" id="ARBA00023212"/>
    </source>
</evidence>
<feature type="coiled-coil region" evidence="6">
    <location>
        <begin position="224"/>
        <end position="251"/>
    </location>
</feature>
<keyword evidence="4" id="KW-0206">Cytoskeleton</keyword>
<organism evidence="9 10">
    <name type="scientific">Stichopus japonicus</name>
    <name type="common">Sea cucumber</name>
    <dbReference type="NCBI Taxonomy" id="307972"/>
    <lineage>
        <taxon>Eukaryota</taxon>
        <taxon>Metazoa</taxon>
        <taxon>Echinodermata</taxon>
        <taxon>Eleutherozoa</taxon>
        <taxon>Echinozoa</taxon>
        <taxon>Holothuroidea</taxon>
        <taxon>Aspidochirotacea</taxon>
        <taxon>Aspidochirotida</taxon>
        <taxon>Stichopodidae</taxon>
        <taxon>Apostichopus</taxon>
    </lineage>
</organism>
<dbReference type="AlphaFoldDB" id="A0A2G8KME9"/>
<dbReference type="Proteomes" id="UP000230750">
    <property type="component" value="Unassembled WGS sequence"/>
</dbReference>
<dbReference type="InterPro" id="IPR052102">
    <property type="entry name" value="Enkurin_domain-protein"/>
</dbReference>
<sequence length="252" mass="29360">MSESIYNLIPREQVAPPKEKRYQSKFKSSVKDELKTNKSPNKTMGPAKVNLRSSGEFLTKHSKEPQLPEKTKFQFPDEETRKPGVPRQTEKPLMGLKSNKDFVQTNAVENIMSVPKKPAANFVDTPFGSTHPLEPSGLMPKYMKKKGYGETPQYLQKRKDETVRAQEEYNEYVREHYRRGAMKQLTEAERQTILDGLKKNWEEIHHQYQGLSVVTDTAPKKMRKERMEAEMKQLERDIELLEKHKAIYIGNY</sequence>
<evidence type="ECO:0000256" key="6">
    <source>
        <dbReference type="SAM" id="Coils"/>
    </source>
</evidence>
<reference evidence="9 10" key="1">
    <citation type="journal article" date="2017" name="PLoS Biol.">
        <title>The sea cucumber genome provides insights into morphological evolution and visceral regeneration.</title>
        <authorList>
            <person name="Zhang X."/>
            <person name="Sun L."/>
            <person name="Yuan J."/>
            <person name="Sun Y."/>
            <person name="Gao Y."/>
            <person name="Zhang L."/>
            <person name="Li S."/>
            <person name="Dai H."/>
            <person name="Hamel J.F."/>
            <person name="Liu C."/>
            <person name="Yu Y."/>
            <person name="Liu S."/>
            <person name="Lin W."/>
            <person name="Guo K."/>
            <person name="Jin S."/>
            <person name="Xu P."/>
            <person name="Storey K.B."/>
            <person name="Huan P."/>
            <person name="Zhang T."/>
            <person name="Zhou Y."/>
            <person name="Zhang J."/>
            <person name="Lin C."/>
            <person name="Li X."/>
            <person name="Xing L."/>
            <person name="Huo D."/>
            <person name="Sun M."/>
            <person name="Wang L."/>
            <person name="Mercier A."/>
            <person name="Li F."/>
            <person name="Yang H."/>
            <person name="Xiang J."/>
        </authorList>
    </citation>
    <scope>NUCLEOTIDE SEQUENCE [LARGE SCALE GENOMIC DNA]</scope>
    <source>
        <strain evidence="9">Shaxun</strain>
        <tissue evidence="9">Muscle</tissue>
    </source>
</reference>
<feature type="domain" description="Enkurin" evidence="8">
    <location>
        <begin position="157"/>
        <end position="249"/>
    </location>
</feature>
<dbReference type="Pfam" id="PF13864">
    <property type="entry name" value="Enkurin"/>
    <property type="match status" value="1"/>
</dbReference>
<keyword evidence="3" id="KW-0963">Cytoplasm</keyword>
<dbReference type="GO" id="GO:0005516">
    <property type="term" value="F:calmodulin binding"/>
    <property type="evidence" value="ECO:0007669"/>
    <property type="project" value="TreeGrafter"/>
</dbReference>
<feature type="compositionally biased region" description="Basic and acidic residues" evidence="7">
    <location>
        <begin position="58"/>
        <end position="72"/>
    </location>
</feature>
<dbReference type="PROSITE" id="PS51665">
    <property type="entry name" value="ENKURIN"/>
    <property type="match status" value="1"/>
</dbReference>
<dbReference type="InterPro" id="IPR027012">
    <property type="entry name" value="Enkurin_dom"/>
</dbReference>
<proteinExistence type="predicted"/>
<keyword evidence="6" id="KW-0175">Coiled coil</keyword>
<dbReference type="GO" id="GO:0005879">
    <property type="term" value="C:axonemal microtubule"/>
    <property type="evidence" value="ECO:0007669"/>
    <property type="project" value="TreeGrafter"/>
</dbReference>
<dbReference type="PANTHER" id="PTHR21490">
    <property type="entry name" value="ENKURIN-RELATED"/>
    <property type="match status" value="1"/>
</dbReference>
<dbReference type="PANTHER" id="PTHR21490:SF0">
    <property type="entry name" value="ENKURIN"/>
    <property type="match status" value="1"/>
</dbReference>
<protein>
    <submittedName>
        <fullName evidence="9">Putative enkurin</fullName>
    </submittedName>
</protein>
<evidence type="ECO:0000256" key="2">
    <source>
        <dbReference type="ARBA" id="ARBA00004245"/>
    </source>
</evidence>
<evidence type="ECO:0000256" key="3">
    <source>
        <dbReference type="ARBA" id="ARBA00022490"/>
    </source>
</evidence>
<evidence type="ECO:0000256" key="5">
    <source>
        <dbReference type="ARBA" id="ARBA00023273"/>
    </source>
</evidence>
<dbReference type="EMBL" id="MRZV01000476">
    <property type="protein sequence ID" value="PIK49192.1"/>
    <property type="molecule type" value="Genomic_DNA"/>
</dbReference>
<evidence type="ECO:0000256" key="1">
    <source>
        <dbReference type="ARBA" id="ARBA00004138"/>
    </source>
</evidence>
<gene>
    <name evidence="9" type="ORF">BSL78_13922</name>
</gene>
<evidence type="ECO:0000259" key="8">
    <source>
        <dbReference type="PROSITE" id="PS51665"/>
    </source>
</evidence>
<feature type="region of interest" description="Disordered" evidence="7">
    <location>
        <begin position="1"/>
        <end position="92"/>
    </location>
</feature>
<name>A0A2G8KME9_STIJA</name>